<dbReference type="GO" id="GO:0034040">
    <property type="term" value="F:ATPase-coupled lipid transmembrane transporter activity"/>
    <property type="evidence" value="ECO:0007669"/>
    <property type="project" value="TreeGrafter"/>
</dbReference>
<evidence type="ECO:0000256" key="4">
    <source>
        <dbReference type="ARBA" id="ARBA00022692"/>
    </source>
</evidence>
<dbReference type="CDD" id="cd03228">
    <property type="entry name" value="ABCC_MRP_Like"/>
    <property type="match status" value="1"/>
</dbReference>
<evidence type="ECO:0000313" key="12">
    <source>
        <dbReference type="EMBL" id="EPY08639.1"/>
    </source>
</evidence>
<dbReference type="PROSITE" id="PS00211">
    <property type="entry name" value="ABC_TRANSPORTER_1"/>
    <property type="match status" value="1"/>
</dbReference>
<dbReference type="PANTHER" id="PTHR24221">
    <property type="entry name" value="ATP-BINDING CASSETTE SUB-FAMILY B"/>
    <property type="match status" value="1"/>
</dbReference>
<feature type="transmembrane region" description="Helical" evidence="9">
    <location>
        <begin position="21"/>
        <end position="43"/>
    </location>
</feature>
<dbReference type="eggNOG" id="COG1132">
    <property type="taxonomic scope" value="Bacteria"/>
</dbReference>
<feature type="transmembrane region" description="Helical" evidence="9">
    <location>
        <begin position="253"/>
        <end position="274"/>
    </location>
</feature>
<comment type="caution">
    <text evidence="12">The sequence shown here is derived from an EMBL/GenBank/DDBJ whole genome shotgun (WGS) entry which is preliminary data.</text>
</comment>
<dbReference type="PROSITE" id="PS50893">
    <property type="entry name" value="ABC_TRANSPORTER_2"/>
    <property type="match status" value="1"/>
</dbReference>
<evidence type="ECO:0000256" key="1">
    <source>
        <dbReference type="ARBA" id="ARBA00004651"/>
    </source>
</evidence>
<dbReference type="AlphaFoldDB" id="S9SVG1"/>
<comment type="subcellular location">
    <subcellularLocation>
        <location evidence="1">Cell membrane</location>
        <topology evidence="1">Multi-pass membrane protein</topology>
    </subcellularLocation>
</comment>
<evidence type="ECO:0000256" key="3">
    <source>
        <dbReference type="ARBA" id="ARBA00022475"/>
    </source>
</evidence>
<evidence type="ECO:0000259" key="10">
    <source>
        <dbReference type="PROSITE" id="PS50893"/>
    </source>
</evidence>
<sequence length="594" mass="68011">MRPFPMKLKLFKWVFNIIFNVSRIGFVFFIGISLILAFLPNISLLLTEKIGDALTEYRNNPSLLIWLLISQAIIYILFQLVTLSGKIFEVKLNSKYMFRFEYLIRSKLSRVKQISLESTDVQNKISMLSSITPHLGIHLLNNALSLMKSCIALTLMVYILHNIHWVIIVLLIILSVLNIYVTRLYNQYQMDILTQNSEKEREKEFISSIFTDYIKAAEIRIFQRYAYLLRKWENSFWHVQHPLIKIGLKRDTLFTGLQIVTQILNASMLIVLVLSSTTEISIGSFMLVTQAILMFQNYANDIVNSLSYFNQASIYLPSLFDVMNMEEEENDPNGKSFKGLQSSLSVHQLSFHYGDSDKVVLNNISFRINKGEKVAILGDNGSGKSTLLKCMIGLYDHYEGTICYDDIDIRNYEKSSFRNNISVLFQRFGKYPMSLFENITLGDELVDKNDPDLKQTVANSGLSDIVSQLPRGANTMLSPVYQDGVDLSGGQWQRVALARTYARRPSVLFLDEPTSAIDPLSERQINEDFMEFADEKTAIIVTHRLNICKYVDKIIVMQQGSIVEIGSHEELININGIYKEMVLSQDTNLRLGIS</sequence>
<dbReference type="Gene3D" id="1.20.1560.10">
    <property type="entry name" value="ABC transporter type 1, transmembrane domain"/>
    <property type="match status" value="1"/>
</dbReference>
<dbReference type="PANTHER" id="PTHR24221:SF646">
    <property type="entry name" value="HAEMOLYSIN SECRETION ATP-BINDING PROTEIN"/>
    <property type="match status" value="1"/>
</dbReference>
<dbReference type="InterPro" id="IPR027417">
    <property type="entry name" value="P-loop_NTPase"/>
</dbReference>
<dbReference type="GO" id="GO:0005524">
    <property type="term" value="F:ATP binding"/>
    <property type="evidence" value="ECO:0007669"/>
    <property type="project" value="UniProtKB-KW"/>
</dbReference>
<dbReference type="GO" id="GO:0005886">
    <property type="term" value="C:plasma membrane"/>
    <property type="evidence" value="ECO:0007669"/>
    <property type="project" value="UniProtKB-SubCell"/>
</dbReference>
<dbReference type="SUPFAM" id="SSF90123">
    <property type="entry name" value="ABC transporter transmembrane region"/>
    <property type="match status" value="1"/>
</dbReference>
<gene>
    <name evidence="12" type="ORF">PAALTS15_03657</name>
</gene>
<evidence type="ECO:0000259" key="11">
    <source>
        <dbReference type="PROSITE" id="PS50929"/>
    </source>
</evidence>
<keyword evidence="7 9" id="KW-1133">Transmembrane helix</keyword>
<dbReference type="Gene3D" id="3.40.50.300">
    <property type="entry name" value="P-loop containing nucleotide triphosphate hydrolases"/>
    <property type="match status" value="1"/>
</dbReference>
<dbReference type="Pfam" id="PF00005">
    <property type="entry name" value="ABC_tran"/>
    <property type="match status" value="1"/>
</dbReference>
<feature type="transmembrane region" description="Helical" evidence="9">
    <location>
        <begin position="165"/>
        <end position="185"/>
    </location>
</feature>
<evidence type="ECO:0000256" key="9">
    <source>
        <dbReference type="SAM" id="Phobius"/>
    </source>
</evidence>
<dbReference type="FunFam" id="3.40.50.300:FF:000854">
    <property type="entry name" value="Multidrug ABC transporter ATP-binding protein"/>
    <property type="match status" value="1"/>
</dbReference>
<organism evidence="12 13">
    <name type="scientific">Paenibacillus alvei TS-15</name>
    <dbReference type="NCBI Taxonomy" id="1117108"/>
    <lineage>
        <taxon>Bacteria</taxon>
        <taxon>Bacillati</taxon>
        <taxon>Bacillota</taxon>
        <taxon>Bacilli</taxon>
        <taxon>Bacillales</taxon>
        <taxon>Paenibacillaceae</taxon>
        <taxon>Paenibacillus</taxon>
    </lineage>
</organism>
<name>S9SVG1_PAEAL</name>
<dbReference type="InterPro" id="IPR011527">
    <property type="entry name" value="ABC1_TM_dom"/>
</dbReference>
<evidence type="ECO:0000256" key="5">
    <source>
        <dbReference type="ARBA" id="ARBA00022741"/>
    </source>
</evidence>
<dbReference type="PROSITE" id="PS50929">
    <property type="entry name" value="ABC_TM1F"/>
    <property type="match status" value="1"/>
</dbReference>
<protein>
    <submittedName>
        <fullName evidence="12">ABC transporter</fullName>
    </submittedName>
</protein>
<dbReference type="SMART" id="SM00382">
    <property type="entry name" value="AAA"/>
    <property type="match status" value="1"/>
</dbReference>
<dbReference type="Proteomes" id="UP000015344">
    <property type="component" value="Unassembled WGS sequence"/>
</dbReference>
<dbReference type="InterPro" id="IPR036640">
    <property type="entry name" value="ABC1_TM_sf"/>
</dbReference>
<keyword evidence="3" id="KW-1003">Cell membrane</keyword>
<reference evidence="12 13" key="1">
    <citation type="submission" date="2013-05" db="EMBL/GenBank/DDBJ databases">
        <authorList>
            <person name="Strain E.A."/>
            <person name="Brown E."/>
            <person name="Allard M.W."/>
            <person name="Luo Y.L."/>
        </authorList>
    </citation>
    <scope>NUCLEOTIDE SEQUENCE [LARGE SCALE GENOMIC DNA]</scope>
    <source>
        <strain evidence="12 13">TS-15</strain>
    </source>
</reference>
<dbReference type="InterPro" id="IPR003593">
    <property type="entry name" value="AAA+_ATPase"/>
</dbReference>
<keyword evidence="4 9" id="KW-0812">Transmembrane</keyword>
<proteinExistence type="predicted"/>
<accession>S9SVG1</accession>
<dbReference type="GO" id="GO:0140359">
    <property type="term" value="F:ABC-type transporter activity"/>
    <property type="evidence" value="ECO:0007669"/>
    <property type="project" value="InterPro"/>
</dbReference>
<evidence type="ECO:0000256" key="6">
    <source>
        <dbReference type="ARBA" id="ARBA00022840"/>
    </source>
</evidence>
<evidence type="ECO:0000256" key="2">
    <source>
        <dbReference type="ARBA" id="ARBA00022448"/>
    </source>
</evidence>
<dbReference type="InterPro" id="IPR039421">
    <property type="entry name" value="Type_1_exporter"/>
</dbReference>
<dbReference type="InterPro" id="IPR003439">
    <property type="entry name" value="ABC_transporter-like_ATP-bd"/>
</dbReference>
<evidence type="ECO:0000256" key="8">
    <source>
        <dbReference type="ARBA" id="ARBA00023136"/>
    </source>
</evidence>
<dbReference type="SUPFAM" id="SSF52540">
    <property type="entry name" value="P-loop containing nucleoside triphosphate hydrolases"/>
    <property type="match status" value="1"/>
</dbReference>
<feature type="domain" description="ABC transporter" evidence="10">
    <location>
        <begin position="344"/>
        <end position="584"/>
    </location>
</feature>
<keyword evidence="8 9" id="KW-0472">Membrane</keyword>
<dbReference type="RefSeq" id="WP_021258288.1">
    <property type="nucleotide sequence ID" value="NZ_ATMT01000012.1"/>
</dbReference>
<feature type="domain" description="ABC transmembrane type-1" evidence="11">
    <location>
        <begin position="24"/>
        <end position="311"/>
    </location>
</feature>
<dbReference type="GO" id="GO:0016887">
    <property type="term" value="F:ATP hydrolysis activity"/>
    <property type="evidence" value="ECO:0007669"/>
    <property type="project" value="InterPro"/>
</dbReference>
<evidence type="ECO:0000313" key="13">
    <source>
        <dbReference type="Proteomes" id="UP000015344"/>
    </source>
</evidence>
<keyword evidence="2" id="KW-0813">Transport</keyword>
<dbReference type="EMBL" id="ATMT01000012">
    <property type="protein sequence ID" value="EPY08639.1"/>
    <property type="molecule type" value="Genomic_DNA"/>
</dbReference>
<keyword evidence="6" id="KW-0067">ATP-binding</keyword>
<dbReference type="InterPro" id="IPR017871">
    <property type="entry name" value="ABC_transporter-like_CS"/>
</dbReference>
<feature type="transmembrane region" description="Helical" evidence="9">
    <location>
        <begin position="63"/>
        <end position="88"/>
    </location>
</feature>
<keyword evidence="5" id="KW-0547">Nucleotide-binding</keyword>
<evidence type="ECO:0000256" key="7">
    <source>
        <dbReference type="ARBA" id="ARBA00022989"/>
    </source>
</evidence>
<feature type="transmembrane region" description="Helical" evidence="9">
    <location>
        <begin position="139"/>
        <end position="159"/>
    </location>
</feature>
<dbReference type="PATRIC" id="fig|1117108.3.peg.757"/>